<dbReference type="PANTHER" id="PTHR35149">
    <property type="entry name" value="SLL5132 PROTEIN"/>
    <property type="match status" value="1"/>
</dbReference>
<evidence type="ECO:0000259" key="1">
    <source>
        <dbReference type="Pfam" id="PF03235"/>
    </source>
</evidence>
<dbReference type="PANTHER" id="PTHR35149:SF2">
    <property type="entry name" value="DUF262 DOMAIN-CONTAINING PROTEIN"/>
    <property type="match status" value="1"/>
</dbReference>
<evidence type="ECO:0000259" key="2">
    <source>
        <dbReference type="Pfam" id="PF07510"/>
    </source>
</evidence>
<accession>A0A2W5M4K4</accession>
<dbReference type="InterPro" id="IPR004919">
    <property type="entry name" value="GmrSD_N"/>
</dbReference>
<evidence type="ECO:0000313" key="4">
    <source>
        <dbReference type="Proteomes" id="UP000249577"/>
    </source>
</evidence>
<dbReference type="InterPro" id="IPR011089">
    <property type="entry name" value="GmrSD_C"/>
</dbReference>
<evidence type="ECO:0008006" key="5">
    <source>
        <dbReference type="Google" id="ProtNLM"/>
    </source>
</evidence>
<gene>
    <name evidence="3" type="ORF">DI565_16000</name>
</gene>
<dbReference type="EMBL" id="QFPN01000009">
    <property type="protein sequence ID" value="PZQ12333.1"/>
    <property type="molecule type" value="Genomic_DNA"/>
</dbReference>
<feature type="domain" description="GmrSD restriction endonucleases C-terminal" evidence="2">
    <location>
        <begin position="471"/>
        <end position="620"/>
    </location>
</feature>
<reference evidence="3 4" key="1">
    <citation type="submission" date="2017-08" db="EMBL/GenBank/DDBJ databases">
        <title>Infants hospitalized years apart are colonized by the same room-sourced microbial strains.</title>
        <authorList>
            <person name="Brooks B."/>
            <person name="Olm M.R."/>
            <person name="Firek B.A."/>
            <person name="Baker R."/>
            <person name="Thomas B.C."/>
            <person name="Morowitz M.J."/>
            <person name="Banfield J.F."/>
        </authorList>
    </citation>
    <scope>NUCLEOTIDE SEQUENCE [LARGE SCALE GENOMIC DNA]</scope>
    <source>
        <strain evidence="3">S2_005_003_R2_43</strain>
    </source>
</reference>
<organism evidence="3 4">
    <name type="scientific">Ancylobacter novellus</name>
    <name type="common">Thiobacillus novellus</name>
    <dbReference type="NCBI Taxonomy" id="921"/>
    <lineage>
        <taxon>Bacteria</taxon>
        <taxon>Pseudomonadati</taxon>
        <taxon>Pseudomonadota</taxon>
        <taxon>Alphaproteobacteria</taxon>
        <taxon>Hyphomicrobiales</taxon>
        <taxon>Xanthobacteraceae</taxon>
        <taxon>Ancylobacter</taxon>
    </lineage>
</organism>
<evidence type="ECO:0000313" key="3">
    <source>
        <dbReference type="EMBL" id="PZQ12333.1"/>
    </source>
</evidence>
<feature type="domain" description="GmrSD restriction endonucleases N-terminal" evidence="1">
    <location>
        <begin position="8"/>
        <end position="250"/>
    </location>
</feature>
<comment type="caution">
    <text evidence="3">The sequence shown here is derived from an EMBL/GenBank/DDBJ whole genome shotgun (WGS) entry which is preliminary data.</text>
</comment>
<protein>
    <recommendedName>
        <fullName evidence="5">DUF262 domain-containing protein</fullName>
    </recommendedName>
</protein>
<dbReference type="Pfam" id="PF03235">
    <property type="entry name" value="GmrSD_N"/>
    <property type="match status" value="1"/>
</dbReference>
<sequence length="640" mass="73113">MKPDKVSIHDLFQRDRRYTVPLYQRSYVWSESEQWEPLWEDIERQAEAWLPGSSASRQRSHFLGAVVLNVARIVGSSVARSAEIIDGQQRLTTLQLFLGALRDFAVASNSEHASRFQRLTINDYEAPGSENSLKVWPTNADRDLFMSAMTAGSPEALLNDLGVARTNELPRIGAAYAYFYARVTEYAGRDGPDAAAVNARLLALLQALRTGLQLVVIELEDDDDPQVIFETLNARGQPLLPSDLIRNTVFHQAAVDPAHSAEQGYADRLYEQYWRPFDVDRLPEPINGEDRYWHVLERQGRLTRPRIDLFIFHFLTVQTGSELNIGHLFQEFRDWRSQSNETLEQFLAQLKRYAAVFRRLMSPQGDDLVSTFARRLRALDTSTVYPVLMYLLALPVEKLSKADQDKSIEYIESWMIRRFVCQMTNKNYNKFFNLLLNRIKQAASESENSSAAIVDAIRQELLRSREDTGVWPSDAEFERSWIENAVYVKSRPDRAVMLLSALDMKMRSSKNESITLPAGLTVEHLLPQRPSLDDYPYVELESDPGDEPTDRRRSRLIHTVGNLTLMTQALNSSISNGPFAAKRPEIAENSALRLNARFQDPSITRWDENDIQKRGRELFDLARQIWRSPPTSVSPGASSR</sequence>
<name>A0A2W5M4K4_ANCNO</name>
<dbReference type="AlphaFoldDB" id="A0A2W5M4K4"/>
<proteinExistence type="predicted"/>
<dbReference type="Proteomes" id="UP000249577">
    <property type="component" value="Unassembled WGS sequence"/>
</dbReference>
<dbReference type="Pfam" id="PF07510">
    <property type="entry name" value="GmrSD_C"/>
    <property type="match status" value="1"/>
</dbReference>